<dbReference type="SUPFAM" id="SSF51366">
    <property type="entry name" value="Ribulose-phoshate binding barrel"/>
    <property type="match status" value="1"/>
</dbReference>
<comment type="catalytic activity">
    <reaction evidence="1">
        <text>1-(5-phospho-beta-D-ribosyl)-5-[(5-phospho-beta-D-ribosylamino)methylideneamino]imidazole-4-carboxamide = 5-[(5-phospho-1-deoxy-D-ribulos-1-ylimino)methylamino]-1-(5-phospho-beta-D-ribosyl)imidazole-4-carboxamide</text>
        <dbReference type="Rhea" id="RHEA:15469"/>
        <dbReference type="ChEBI" id="CHEBI:58435"/>
        <dbReference type="ChEBI" id="CHEBI:58525"/>
        <dbReference type="EC" id="5.3.1.16"/>
    </reaction>
</comment>
<dbReference type="EC" id="5.3.1.16" evidence="5"/>
<keyword evidence="9 10" id="KW-0413">Isomerase</keyword>
<comment type="pathway">
    <text evidence="3">Amino-acid biosynthesis; L-histidine biosynthesis; L-histidine from 5-phospho-alpha-D-ribose 1-diphosphate: step 4/9.</text>
</comment>
<accession>A0A644XDD9</accession>
<dbReference type="InterPro" id="IPR023016">
    <property type="entry name" value="HisA/PriA"/>
</dbReference>
<evidence type="ECO:0000313" key="10">
    <source>
        <dbReference type="EMBL" id="MPM13917.1"/>
    </source>
</evidence>
<keyword evidence="6" id="KW-0963">Cytoplasm</keyword>
<evidence type="ECO:0000256" key="9">
    <source>
        <dbReference type="ARBA" id="ARBA00023235"/>
    </source>
</evidence>
<protein>
    <recommendedName>
        <fullName evidence="5">1-(5-phosphoribosyl)-5-[(5-phosphoribosylamino)methylideneamino]imidazole-4-carboxamideisomerase</fullName>
        <ecNumber evidence="5">5.3.1.16</ecNumber>
    </recommendedName>
</protein>
<comment type="subcellular location">
    <subcellularLocation>
        <location evidence="2">Cytoplasm</location>
    </subcellularLocation>
</comment>
<dbReference type="PANTHER" id="PTHR43090:SF2">
    <property type="entry name" value="1-(5-PHOSPHORIBOSYL)-5-[(5-PHOSPHORIBOSYLAMINO)METHYLIDENEAMINO] IMIDAZOLE-4-CARBOXAMIDE ISOMERASE"/>
    <property type="match status" value="1"/>
</dbReference>
<dbReference type="PANTHER" id="PTHR43090">
    <property type="entry name" value="1-(5-PHOSPHORIBOSYL)-5-[(5-PHOSPHORIBOSYLAMINO)METHYLIDENEAMINO] IMIDAZOLE-4-CARBOXAMIDE ISOMERASE"/>
    <property type="match status" value="1"/>
</dbReference>
<evidence type="ECO:0000256" key="8">
    <source>
        <dbReference type="ARBA" id="ARBA00023102"/>
    </source>
</evidence>
<dbReference type="InterPro" id="IPR011060">
    <property type="entry name" value="RibuloseP-bd_barrel"/>
</dbReference>
<evidence type="ECO:0000256" key="3">
    <source>
        <dbReference type="ARBA" id="ARBA00005133"/>
    </source>
</evidence>
<comment type="similarity">
    <text evidence="4">Belongs to the HisA/HisF family.</text>
</comment>
<dbReference type="GO" id="GO:0000162">
    <property type="term" value="P:L-tryptophan biosynthetic process"/>
    <property type="evidence" value="ECO:0007669"/>
    <property type="project" value="TreeGrafter"/>
</dbReference>
<dbReference type="GO" id="GO:0005737">
    <property type="term" value="C:cytoplasm"/>
    <property type="evidence" value="ECO:0007669"/>
    <property type="project" value="UniProtKB-SubCell"/>
</dbReference>
<dbReference type="GO" id="GO:0000105">
    <property type="term" value="P:L-histidine biosynthetic process"/>
    <property type="evidence" value="ECO:0007669"/>
    <property type="project" value="UniProtKB-UniPathway"/>
</dbReference>
<reference evidence="10" key="1">
    <citation type="submission" date="2019-08" db="EMBL/GenBank/DDBJ databases">
        <authorList>
            <person name="Kucharzyk K."/>
            <person name="Murdoch R.W."/>
            <person name="Higgins S."/>
            <person name="Loffler F."/>
        </authorList>
    </citation>
    <scope>NUCLEOTIDE SEQUENCE</scope>
</reference>
<organism evidence="10">
    <name type="scientific">bioreactor metagenome</name>
    <dbReference type="NCBI Taxonomy" id="1076179"/>
    <lineage>
        <taxon>unclassified sequences</taxon>
        <taxon>metagenomes</taxon>
        <taxon>ecological metagenomes</taxon>
    </lineage>
</organism>
<dbReference type="FunFam" id="3.20.20.70:FF:000009">
    <property type="entry name" value="1-(5-phosphoribosyl)-5-[(5-phosphoribosylamino)methylideneamino] imidazole-4-carboxamide isomerase"/>
    <property type="match status" value="1"/>
</dbReference>
<evidence type="ECO:0000256" key="6">
    <source>
        <dbReference type="ARBA" id="ARBA00022490"/>
    </source>
</evidence>
<evidence type="ECO:0000256" key="2">
    <source>
        <dbReference type="ARBA" id="ARBA00004496"/>
    </source>
</evidence>
<dbReference type="InterPro" id="IPR013785">
    <property type="entry name" value="Aldolase_TIM"/>
</dbReference>
<sequence>MQLIPAIDIIEGSAVRLSQGLYDSKKVYASDPLEIAKQFEAANIKRLHLVDLDGAKGKGIVNLHILERLAAHTSLIIDFGGGIKRTEDLQAAFDAGASMVTCGSIAVKDPLLVRSWIEGFGSSRLILGADARDGLIQSSGWLESSTLEVGPFIDAYLDYGLDTVICTDISKDGMLQGPSLELYKKLLGSRPSLKLIASGGVASLGDLKALKGAGLYGAIIGKALYEGRISLEELAGFGEEEDAG</sequence>
<dbReference type="CDD" id="cd04732">
    <property type="entry name" value="HisA"/>
    <property type="match status" value="1"/>
</dbReference>
<dbReference type="NCBIfam" id="TIGR00007">
    <property type="entry name" value="1-(5-phosphoribosyl)-5-[(5-phosphoribosylamino)methylideneamino]imidazole-4-carboxamide isomerase"/>
    <property type="match status" value="1"/>
</dbReference>
<proteinExistence type="inferred from homology"/>
<comment type="caution">
    <text evidence="10">The sequence shown here is derived from an EMBL/GenBank/DDBJ whole genome shotgun (WGS) entry which is preliminary data.</text>
</comment>
<evidence type="ECO:0000256" key="5">
    <source>
        <dbReference type="ARBA" id="ARBA00012550"/>
    </source>
</evidence>
<dbReference type="Pfam" id="PF00977">
    <property type="entry name" value="His_biosynth"/>
    <property type="match status" value="1"/>
</dbReference>
<evidence type="ECO:0000256" key="4">
    <source>
        <dbReference type="ARBA" id="ARBA00009667"/>
    </source>
</evidence>
<keyword evidence="8" id="KW-0368">Histidine biosynthesis</keyword>
<dbReference type="InterPro" id="IPR006062">
    <property type="entry name" value="His_biosynth"/>
</dbReference>
<dbReference type="EMBL" id="VSSQ01002193">
    <property type="protein sequence ID" value="MPM13917.1"/>
    <property type="molecule type" value="Genomic_DNA"/>
</dbReference>
<keyword evidence="7" id="KW-0028">Amino-acid biosynthesis</keyword>
<evidence type="ECO:0000256" key="1">
    <source>
        <dbReference type="ARBA" id="ARBA00000901"/>
    </source>
</evidence>
<gene>
    <name evidence="10" type="primary">hisA_17</name>
    <name evidence="10" type="ORF">SDC9_60277</name>
</gene>
<dbReference type="InterPro" id="IPR044524">
    <property type="entry name" value="Isoase_HisA-like"/>
</dbReference>
<dbReference type="InterPro" id="IPR006063">
    <property type="entry name" value="HisA_bact_arch"/>
</dbReference>
<name>A0A644XDD9_9ZZZZ</name>
<dbReference type="HAMAP" id="MF_01014">
    <property type="entry name" value="HisA"/>
    <property type="match status" value="1"/>
</dbReference>
<evidence type="ECO:0000256" key="7">
    <source>
        <dbReference type="ARBA" id="ARBA00022605"/>
    </source>
</evidence>
<dbReference type="AlphaFoldDB" id="A0A644XDD9"/>
<dbReference type="GO" id="GO:0003949">
    <property type="term" value="F:1-(5-phosphoribosyl)-5-[(5-phosphoribosylamino)methylideneamino]imidazole-4-carboxamide isomerase activity"/>
    <property type="evidence" value="ECO:0007669"/>
    <property type="project" value="UniProtKB-EC"/>
</dbReference>
<dbReference type="Gene3D" id="3.20.20.70">
    <property type="entry name" value="Aldolase class I"/>
    <property type="match status" value="1"/>
</dbReference>
<dbReference type="UniPathway" id="UPA00031">
    <property type="reaction ID" value="UER00009"/>
</dbReference>